<dbReference type="KEGG" id="mgm:Mmc1_0209"/>
<gene>
    <name evidence="3" type="ordered locus">Mmc1_0209</name>
</gene>
<dbReference type="AlphaFoldDB" id="A0L443"/>
<feature type="coiled-coil region" evidence="1">
    <location>
        <begin position="563"/>
        <end position="590"/>
    </location>
</feature>
<name>A0L443_MAGMM</name>
<dbReference type="InterPro" id="IPR021730">
    <property type="entry name" value="YdbH"/>
</dbReference>
<keyword evidence="4" id="KW-1185">Reference proteome</keyword>
<dbReference type="Proteomes" id="UP000002586">
    <property type="component" value="Chromosome"/>
</dbReference>
<organism evidence="3 4">
    <name type="scientific">Magnetococcus marinus (strain ATCC BAA-1437 / JCM 17883 / MC-1)</name>
    <dbReference type="NCBI Taxonomy" id="156889"/>
    <lineage>
        <taxon>Bacteria</taxon>
        <taxon>Pseudomonadati</taxon>
        <taxon>Pseudomonadota</taxon>
        <taxon>Magnetococcia</taxon>
        <taxon>Magnetococcales</taxon>
        <taxon>Magnetococcaceae</taxon>
        <taxon>Magnetococcus</taxon>
    </lineage>
</organism>
<reference evidence="4" key="1">
    <citation type="journal article" date="2009" name="Appl. Environ. Microbiol.">
        <title>Complete genome sequence of the chemolithoautotrophic marine magnetotactic coccus strain MC-1.</title>
        <authorList>
            <person name="Schubbe S."/>
            <person name="Williams T.J."/>
            <person name="Xie G."/>
            <person name="Kiss H.E."/>
            <person name="Brettin T.S."/>
            <person name="Martinez D."/>
            <person name="Ross C.A."/>
            <person name="Schuler D."/>
            <person name="Cox B.L."/>
            <person name="Nealson K.H."/>
            <person name="Bazylinski D.A."/>
        </authorList>
    </citation>
    <scope>NUCLEOTIDE SEQUENCE [LARGE SCALE GENOMIC DNA]</scope>
    <source>
        <strain evidence="4">ATCC BAA-1437 / JCM 17883 / MC-1</strain>
    </source>
</reference>
<keyword evidence="2" id="KW-0812">Transmembrane</keyword>
<evidence type="ECO:0000256" key="2">
    <source>
        <dbReference type="SAM" id="Phobius"/>
    </source>
</evidence>
<reference evidence="3 4" key="2">
    <citation type="journal article" date="2012" name="Int. J. Syst. Evol. Microbiol.">
        <title>Magnetococcus marinus gen. nov., sp. nov., a marine, magnetotactic bacterium that represents a novel lineage (Magnetococcaceae fam. nov.; Magnetococcales ord. nov.) at the base of the Alphaproteobacteria.</title>
        <authorList>
            <person name="Bazylinski D.A."/>
            <person name="Williams T.J."/>
            <person name="Lefevre C.T."/>
            <person name="Berg R.J."/>
            <person name="Zhang C.L."/>
            <person name="Bowser S.S."/>
            <person name="Dean A.J."/>
            <person name="Beveridge T.J."/>
        </authorList>
    </citation>
    <scope>NUCLEOTIDE SEQUENCE [LARGE SCALE GENOMIC DNA]</scope>
    <source>
        <strain evidence="4">ATCC BAA-1437 / JCM 17883 / MC-1</strain>
    </source>
</reference>
<dbReference type="EMBL" id="CP000471">
    <property type="protein sequence ID" value="ABK42736.1"/>
    <property type="molecule type" value="Genomic_DNA"/>
</dbReference>
<proteinExistence type="predicted"/>
<evidence type="ECO:0000313" key="3">
    <source>
        <dbReference type="EMBL" id="ABK42736.1"/>
    </source>
</evidence>
<feature type="transmembrane region" description="Helical" evidence="2">
    <location>
        <begin position="42"/>
        <end position="64"/>
    </location>
</feature>
<sequence>MTQRFLSCAMVRFIPRRFNGAYSGNIGVMVSVQTVGRKSLRVLLFTLTGLALLVSILLLVRLPLLNALLPHLLQQQGLPPLPVQITQLDLNRLVVGPTRSQDGTLAWQRIELLYTPSLLLHGTLTALRLEGLQITLQQDAQGAIQWPMAQNQAPAQPSRAEPFQLPTLPIDHVEIVHSQLQLNTPTGLLSAQLQGQLEHRLDHLHTLLQLSLPGLDMTLKGALSLFPPYGVELQSDLKLDHFQPPLLPIPYAGSQLTGLAGLRLDGPLQALLEGSQWPRLQAQHQLRIAHAHHPGHLLLKGQSRLQGGPQGNLTLSGTLAGAALQAWTTNLPLPPQSQIKGYSAYHLTASVEDWLKQGVVRQGWSRFGLQLNHPHQGEIALTGELTQPAGSDAFKLHGQWAFNRLRGWQTLFQQPAATQLDGTMRYAVGGKFPLHAAWRPTLTLYPEFQLTALQPGAATGNLTATLTAQPEPQGMGLTLHPDTQVTLQHPLPPSLQTWAKSLGSDGRWVRIQAQLPQPLQLHWNGHQGLHLEGALQSNLALSAGGQLHATLSGSAQTQLDQPTQQLRFNLEQLEVQLKQLEWHALQINKLQLHGHGAGRLADYQGELQLESHLDGTLPGGSRLKQGRVAFKLPFSGGEDHLHAALSHCMSLEYATFTPSAGLVLEGQQSPLCIHAPKLHFNWQQPTQPRLDLELIFPEHRTDLLIQQEKTPQLVQIRTPHMTLALTGSPTQWHASSTLLGGRFKHKGQDLLVRDLDLQLQASADKGKITAHGTIAKVILRPMAATGQIAPFQYQGKLLVQNDHLTLDGRLADLKGILNWDLRVNHSLPTGVGNAALVMTPLLLRAQGIQPKDLLRMLKGKLEGVEGEVSLQSHLNWGAAERSDLTLRLHGVGMQTRPARLEGLDLTLELASLRPPKSRQPHRLHIDLLDVGLPVRNIEAELLLRPDGVLVISWLKIPFANGWIKANHATFNLKDAHHELLLEVENVDLAEMAKLVKLPGFTATGQLYGRMPVKMVGGRLLLDHATLFTHGGGIIANQTLSAEALKAGGEQPSIVAKAMENLHYKQLTVTMDGDLAGALQVKVAAEGKNPDLYQGHALILNLSVEGALGDLFNREMEGFDIPAMLKREGILQ</sequence>
<keyword evidence="2" id="KW-1133">Transmembrane helix</keyword>
<dbReference type="eggNOG" id="COG2911">
    <property type="taxonomic scope" value="Bacteria"/>
</dbReference>
<keyword evidence="1" id="KW-0175">Coiled coil</keyword>
<keyword evidence="2" id="KW-0472">Membrane</keyword>
<dbReference type="STRING" id="156889.Mmc1_0209"/>
<evidence type="ECO:0000256" key="1">
    <source>
        <dbReference type="SAM" id="Coils"/>
    </source>
</evidence>
<accession>A0L443</accession>
<dbReference type="HOGENOM" id="CLU_278957_0_0_5"/>
<dbReference type="Pfam" id="PF11739">
    <property type="entry name" value="YdbH-like"/>
    <property type="match status" value="1"/>
</dbReference>
<protein>
    <submittedName>
        <fullName evidence="3">Uncharacterized protein</fullName>
    </submittedName>
</protein>
<evidence type="ECO:0000313" key="4">
    <source>
        <dbReference type="Proteomes" id="UP000002586"/>
    </source>
</evidence>